<keyword evidence="2" id="KW-1185">Reference proteome</keyword>
<organism evidence="1 2">
    <name type="scientific">Ladona fulva</name>
    <name type="common">Scarce chaser dragonfly</name>
    <name type="synonym">Libellula fulva</name>
    <dbReference type="NCBI Taxonomy" id="123851"/>
    <lineage>
        <taxon>Eukaryota</taxon>
        <taxon>Metazoa</taxon>
        <taxon>Ecdysozoa</taxon>
        <taxon>Arthropoda</taxon>
        <taxon>Hexapoda</taxon>
        <taxon>Insecta</taxon>
        <taxon>Pterygota</taxon>
        <taxon>Palaeoptera</taxon>
        <taxon>Odonata</taxon>
        <taxon>Epiprocta</taxon>
        <taxon>Anisoptera</taxon>
        <taxon>Libelluloidea</taxon>
        <taxon>Libellulidae</taxon>
        <taxon>Ladona</taxon>
    </lineage>
</organism>
<sequence>MCRAGEGNGCSPDGVTFNQIDLVIIDRRHASDILKIDSRRGPDCDSDYYLVRVKYRQHIAIYRSTGKEKAPRRYNATKLKEKTTAQQYEAELETYQVNWKRESVEGKWNIINNVLQETADEVLGVKDREKRQGWFNEECREIIKKSNEARRKMTERKTRTNVEQLRQKRKEADKLCRRKKRFWEEEWITELEEQHNTQEVRKFYTNI</sequence>
<proteinExistence type="predicted"/>
<evidence type="ECO:0000313" key="2">
    <source>
        <dbReference type="Proteomes" id="UP000792457"/>
    </source>
</evidence>
<reference evidence="1" key="1">
    <citation type="submission" date="2013-04" db="EMBL/GenBank/DDBJ databases">
        <authorList>
            <person name="Qu J."/>
            <person name="Murali S.C."/>
            <person name="Bandaranaike D."/>
            <person name="Bellair M."/>
            <person name="Blankenburg K."/>
            <person name="Chao H."/>
            <person name="Dinh H."/>
            <person name="Doddapaneni H."/>
            <person name="Downs B."/>
            <person name="Dugan-Rocha S."/>
            <person name="Elkadiri S."/>
            <person name="Gnanaolivu R.D."/>
            <person name="Hernandez B."/>
            <person name="Javaid M."/>
            <person name="Jayaseelan J.C."/>
            <person name="Lee S."/>
            <person name="Li M."/>
            <person name="Ming W."/>
            <person name="Munidasa M."/>
            <person name="Muniz J."/>
            <person name="Nguyen L."/>
            <person name="Ongeri F."/>
            <person name="Osuji N."/>
            <person name="Pu L.-L."/>
            <person name="Puazo M."/>
            <person name="Qu C."/>
            <person name="Quiroz J."/>
            <person name="Raj R."/>
            <person name="Weissenberger G."/>
            <person name="Xin Y."/>
            <person name="Zou X."/>
            <person name="Han Y."/>
            <person name="Richards S."/>
            <person name="Worley K."/>
            <person name="Muzny D."/>
            <person name="Gibbs R."/>
        </authorList>
    </citation>
    <scope>NUCLEOTIDE SEQUENCE</scope>
    <source>
        <strain evidence="1">Sampled in the wild</strain>
    </source>
</reference>
<reference evidence="1" key="2">
    <citation type="submission" date="2017-10" db="EMBL/GenBank/DDBJ databases">
        <title>Ladona fulva Genome sequencing and assembly.</title>
        <authorList>
            <person name="Murali S."/>
            <person name="Richards S."/>
            <person name="Bandaranaike D."/>
            <person name="Bellair M."/>
            <person name="Blankenburg K."/>
            <person name="Chao H."/>
            <person name="Dinh H."/>
            <person name="Doddapaneni H."/>
            <person name="Dugan-Rocha S."/>
            <person name="Elkadiri S."/>
            <person name="Gnanaolivu R."/>
            <person name="Hernandez B."/>
            <person name="Skinner E."/>
            <person name="Javaid M."/>
            <person name="Lee S."/>
            <person name="Li M."/>
            <person name="Ming W."/>
            <person name="Munidasa M."/>
            <person name="Muniz J."/>
            <person name="Nguyen L."/>
            <person name="Hughes D."/>
            <person name="Osuji N."/>
            <person name="Pu L.-L."/>
            <person name="Puazo M."/>
            <person name="Qu C."/>
            <person name="Quiroz J."/>
            <person name="Raj R."/>
            <person name="Weissenberger G."/>
            <person name="Xin Y."/>
            <person name="Zou X."/>
            <person name="Han Y."/>
            <person name="Worley K."/>
            <person name="Muzny D."/>
            <person name="Gibbs R."/>
        </authorList>
    </citation>
    <scope>NUCLEOTIDE SEQUENCE</scope>
    <source>
        <strain evidence="1">Sampled in the wild</strain>
    </source>
</reference>
<evidence type="ECO:0000313" key="1">
    <source>
        <dbReference type="EMBL" id="KAG8234587.1"/>
    </source>
</evidence>
<protein>
    <submittedName>
        <fullName evidence="1">Uncharacterized protein</fullName>
    </submittedName>
</protein>
<name>A0A8K0KGH0_LADFU</name>
<dbReference type="AlphaFoldDB" id="A0A8K0KGH0"/>
<accession>A0A8K0KGH0</accession>
<comment type="caution">
    <text evidence="1">The sequence shown here is derived from an EMBL/GenBank/DDBJ whole genome shotgun (WGS) entry which is preliminary data.</text>
</comment>
<gene>
    <name evidence="1" type="ORF">J437_LFUL013849</name>
</gene>
<dbReference type="Proteomes" id="UP000792457">
    <property type="component" value="Unassembled WGS sequence"/>
</dbReference>
<dbReference type="OrthoDB" id="8049952at2759"/>
<dbReference type="EMBL" id="KZ308830">
    <property type="protein sequence ID" value="KAG8234587.1"/>
    <property type="molecule type" value="Genomic_DNA"/>
</dbReference>